<proteinExistence type="predicted"/>
<accession>A0A381T0T3</accession>
<protein>
    <submittedName>
        <fullName evidence="1">Uncharacterized protein</fullName>
    </submittedName>
</protein>
<gene>
    <name evidence="1" type="ORF">METZ01_LOCUS62660</name>
</gene>
<organism evidence="1">
    <name type="scientific">marine metagenome</name>
    <dbReference type="NCBI Taxonomy" id="408172"/>
    <lineage>
        <taxon>unclassified sequences</taxon>
        <taxon>metagenomes</taxon>
        <taxon>ecological metagenomes</taxon>
    </lineage>
</organism>
<dbReference type="EMBL" id="UINC01003854">
    <property type="protein sequence ID" value="SVA09806.1"/>
    <property type="molecule type" value="Genomic_DNA"/>
</dbReference>
<reference evidence="1" key="1">
    <citation type="submission" date="2018-05" db="EMBL/GenBank/DDBJ databases">
        <authorList>
            <person name="Lanie J.A."/>
            <person name="Ng W.-L."/>
            <person name="Kazmierczak K.M."/>
            <person name="Andrzejewski T.M."/>
            <person name="Davidsen T.M."/>
            <person name="Wayne K.J."/>
            <person name="Tettelin H."/>
            <person name="Glass J.I."/>
            <person name="Rusch D."/>
            <person name="Podicherti R."/>
            <person name="Tsui H.-C.T."/>
            <person name="Winkler M.E."/>
        </authorList>
    </citation>
    <scope>NUCLEOTIDE SEQUENCE</scope>
</reference>
<evidence type="ECO:0000313" key="1">
    <source>
        <dbReference type="EMBL" id="SVA09806.1"/>
    </source>
</evidence>
<dbReference type="AlphaFoldDB" id="A0A381T0T3"/>
<name>A0A381T0T3_9ZZZZ</name>
<sequence>MIAVRRTYLPKPGTGGKLAELVKEACDAMQNAGFNRPTVYKAWHGSHGALQTEQLWNSISDYERSRITVRETPEITSLFDQIYPLLAKTHNTEIFEVAG</sequence>